<dbReference type="Pfam" id="PF07714">
    <property type="entry name" value="PK_Tyr_Ser-Thr"/>
    <property type="match status" value="1"/>
</dbReference>
<dbReference type="GO" id="GO:0004674">
    <property type="term" value="F:protein serine/threonine kinase activity"/>
    <property type="evidence" value="ECO:0007669"/>
    <property type="project" value="TreeGrafter"/>
</dbReference>
<dbReference type="Proteomes" id="UP000615446">
    <property type="component" value="Unassembled WGS sequence"/>
</dbReference>
<dbReference type="Proteomes" id="UP000247702">
    <property type="component" value="Unassembled WGS sequence"/>
</dbReference>
<organism evidence="2 4">
    <name type="scientific">Rhizophagus clarus</name>
    <dbReference type="NCBI Taxonomy" id="94130"/>
    <lineage>
        <taxon>Eukaryota</taxon>
        <taxon>Fungi</taxon>
        <taxon>Fungi incertae sedis</taxon>
        <taxon>Mucoromycota</taxon>
        <taxon>Glomeromycotina</taxon>
        <taxon>Glomeromycetes</taxon>
        <taxon>Glomerales</taxon>
        <taxon>Glomeraceae</taxon>
        <taxon>Rhizophagus</taxon>
    </lineage>
</organism>
<reference evidence="3" key="2">
    <citation type="submission" date="2019-10" db="EMBL/GenBank/DDBJ databases">
        <title>Conservation and host-specific expression of non-tandemly repeated heterogenous ribosome RNA gene in arbuscular mycorrhizal fungi.</title>
        <authorList>
            <person name="Maeda T."/>
            <person name="Kobayashi Y."/>
            <person name="Nakagawa T."/>
            <person name="Ezawa T."/>
            <person name="Yamaguchi K."/>
            <person name="Bino T."/>
            <person name="Nishimoto Y."/>
            <person name="Shigenobu S."/>
            <person name="Kawaguchi M."/>
        </authorList>
    </citation>
    <scope>NUCLEOTIDE SEQUENCE</scope>
    <source>
        <strain evidence="3">HR1</strain>
    </source>
</reference>
<comment type="caution">
    <text evidence="2">The sequence shown here is derived from an EMBL/GenBank/DDBJ whole genome shotgun (WGS) entry which is preliminary data.</text>
</comment>
<dbReference type="PRINTS" id="PR00109">
    <property type="entry name" value="TYRKINASE"/>
</dbReference>
<name>A0A2Z6RA90_9GLOM</name>
<proteinExistence type="predicted"/>
<evidence type="ECO:0000313" key="2">
    <source>
        <dbReference type="EMBL" id="GBB98970.1"/>
    </source>
</evidence>
<dbReference type="GO" id="GO:0005524">
    <property type="term" value="F:ATP binding"/>
    <property type="evidence" value="ECO:0007669"/>
    <property type="project" value="InterPro"/>
</dbReference>
<dbReference type="EMBL" id="BLAL01000239">
    <property type="protein sequence ID" value="GES94787.1"/>
    <property type="molecule type" value="Genomic_DNA"/>
</dbReference>
<protein>
    <submittedName>
        <fullName evidence="3">Kinase-like domain-containing protein</fullName>
    </submittedName>
</protein>
<keyword evidence="4" id="KW-1185">Reference proteome</keyword>
<feature type="domain" description="Protein kinase" evidence="1">
    <location>
        <begin position="76"/>
        <end position="344"/>
    </location>
</feature>
<dbReference type="SUPFAM" id="SSF56112">
    <property type="entry name" value="Protein kinase-like (PK-like)"/>
    <property type="match status" value="1"/>
</dbReference>
<keyword evidence="3" id="KW-0418">Kinase</keyword>
<sequence length="422" mass="49160">MGQQKTGKLCECGGEYIYCCDHIEWCKSCIIKKNSEMGIKEDEKENENFNDLIQKMRSKINCRKDAFFKWIQYDKFSNPEKIGEGGFSTVYLVTCYCPLLVLDSIDEEKKEGKKVALKILHDSSMTNNFLNEVKAYSISEHSNILKILGISQNPESKDYVMVLEYANRGNFNYWLNKNYENFNWLSKLKRLGDIIVGLQQIHEQQMVHRDLHTGNILFQFAEEEFLCISDMGLCGKIDNIDESNIYGVMPYIAPEVLRGKPYTKAADIYSFGMIMYFVATGRQPFADYAHDQNLALNICNGIRPEIDEQEAPKCYIDLMKKCWDLNPKERPDVNEAKDRILAFYNSYVDDAETELIIVKYKTEYKEYYDFNMQFKKAEEHRLSLKKNKETTNHPQAIYTSRLLNPFTKDLGYSECLDCVITD</sequence>
<gene>
    <name evidence="3" type="ORF">RCL2_002149300</name>
    <name evidence="2" type="ORF">RclHR1_03380012</name>
</gene>
<dbReference type="Gene3D" id="1.10.510.10">
    <property type="entry name" value="Transferase(Phosphotransferase) domain 1"/>
    <property type="match status" value="1"/>
</dbReference>
<dbReference type="PROSITE" id="PS50011">
    <property type="entry name" value="PROTEIN_KINASE_DOM"/>
    <property type="match status" value="1"/>
</dbReference>
<accession>A0A2Z6RA90</accession>
<evidence type="ECO:0000313" key="4">
    <source>
        <dbReference type="Proteomes" id="UP000247702"/>
    </source>
</evidence>
<evidence type="ECO:0000259" key="1">
    <source>
        <dbReference type="PROSITE" id="PS50011"/>
    </source>
</evidence>
<dbReference type="OrthoDB" id="544350at2759"/>
<dbReference type="InterPro" id="IPR001245">
    <property type="entry name" value="Ser-Thr/Tyr_kinase_cat_dom"/>
</dbReference>
<evidence type="ECO:0000313" key="3">
    <source>
        <dbReference type="EMBL" id="GES94787.1"/>
    </source>
</evidence>
<dbReference type="InterPro" id="IPR051681">
    <property type="entry name" value="Ser/Thr_Kinases-Pseudokinases"/>
</dbReference>
<dbReference type="InterPro" id="IPR000719">
    <property type="entry name" value="Prot_kinase_dom"/>
</dbReference>
<dbReference type="InterPro" id="IPR011009">
    <property type="entry name" value="Kinase-like_dom_sf"/>
</dbReference>
<dbReference type="AlphaFoldDB" id="A0A2Z6RA90"/>
<dbReference type="PANTHER" id="PTHR44329">
    <property type="entry name" value="SERINE/THREONINE-PROTEIN KINASE TNNI3K-RELATED"/>
    <property type="match status" value="1"/>
</dbReference>
<reference evidence="2 4" key="1">
    <citation type="submission" date="2017-11" db="EMBL/GenBank/DDBJ databases">
        <title>The genome of Rhizophagus clarus HR1 reveals common genetic basis of auxotrophy among arbuscular mycorrhizal fungi.</title>
        <authorList>
            <person name="Kobayashi Y."/>
        </authorList>
    </citation>
    <scope>NUCLEOTIDE SEQUENCE [LARGE SCALE GENOMIC DNA]</scope>
    <source>
        <strain evidence="2 4">HR1</strain>
    </source>
</reference>
<keyword evidence="3" id="KW-0808">Transferase</keyword>
<dbReference type="EMBL" id="BEXD01002646">
    <property type="protein sequence ID" value="GBB98970.1"/>
    <property type="molecule type" value="Genomic_DNA"/>
</dbReference>